<dbReference type="KEGG" id="dosa:Os02g0556400"/>
<evidence type="ECO:0000313" key="3">
    <source>
        <dbReference type="EMBL" id="BAF09043.2"/>
    </source>
</evidence>
<evidence type="ECO:0000256" key="2">
    <source>
        <dbReference type="ARBA" id="ARBA00022679"/>
    </source>
</evidence>
<dbReference type="AlphaFoldDB" id="Q0E0E5"/>
<accession>Q0E0E5</accession>
<sequence length="152" mass="17176">MNLFWDEGSSWSSSDHEFVDVRCIYFLLCVIGAVPHFQGRVNLKKPDHKFFVMETDDYGCNNGLPPVAQRTVFFGREVGAADRHLLPTYQLKSRKYIGPTAMDAEMAFLMANQGLARPGKLAFQGADIDIRVVRDGRGPDCNIWSNFEQVID</sequence>
<dbReference type="PANTHER" id="PTHR13370">
    <property type="entry name" value="RNA METHYLASE-RELATED"/>
    <property type="match status" value="1"/>
</dbReference>
<organism evidence="3 4">
    <name type="scientific">Oryza sativa subsp. japonica</name>
    <name type="common">Rice</name>
    <dbReference type="NCBI Taxonomy" id="39947"/>
    <lineage>
        <taxon>Eukaryota</taxon>
        <taxon>Viridiplantae</taxon>
        <taxon>Streptophyta</taxon>
        <taxon>Embryophyta</taxon>
        <taxon>Tracheophyta</taxon>
        <taxon>Spermatophyta</taxon>
        <taxon>Magnoliopsida</taxon>
        <taxon>Liliopsida</taxon>
        <taxon>Poales</taxon>
        <taxon>Poaceae</taxon>
        <taxon>BOP clade</taxon>
        <taxon>Oryzoideae</taxon>
        <taxon>Oryzeae</taxon>
        <taxon>Oryzinae</taxon>
        <taxon>Oryza</taxon>
        <taxon>Oryza sativa</taxon>
    </lineage>
</organism>
<proteinExistence type="predicted"/>
<reference evidence="3 4" key="1">
    <citation type="journal article" date="2005" name="Nature">
        <title>The map-based sequence of the rice genome.</title>
        <authorList>
            <consortium name="International rice genome sequencing project (IRGSP)"/>
            <person name="Matsumoto T."/>
            <person name="Wu J."/>
            <person name="Kanamori H."/>
            <person name="Katayose Y."/>
            <person name="Fujisawa M."/>
            <person name="Namiki N."/>
            <person name="Mizuno H."/>
            <person name="Yamamoto K."/>
            <person name="Antonio B.A."/>
            <person name="Baba T."/>
            <person name="Sakata K."/>
            <person name="Nagamura Y."/>
            <person name="Aoki H."/>
            <person name="Arikawa K."/>
            <person name="Arita K."/>
            <person name="Bito T."/>
            <person name="Chiden Y."/>
            <person name="Fujitsuka N."/>
            <person name="Fukunaka R."/>
            <person name="Hamada M."/>
            <person name="Harada C."/>
            <person name="Hayashi A."/>
            <person name="Hijishita S."/>
            <person name="Honda M."/>
            <person name="Hosokawa S."/>
            <person name="Ichikawa Y."/>
            <person name="Idonuma A."/>
            <person name="Iijima M."/>
            <person name="Ikeda M."/>
            <person name="Ikeno M."/>
            <person name="Ito K."/>
            <person name="Ito S."/>
            <person name="Ito T."/>
            <person name="Ito Y."/>
            <person name="Ito Y."/>
            <person name="Iwabuchi A."/>
            <person name="Kamiya K."/>
            <person name="Karasawa W."/>
            <person name="Kurita K."/>
            <person name="Katagiri S."/>
            <person name="Kikuta A."/>
            <person name="Kobayashi H."/>
            <person name="Kobayashi N."/>
            <person name="Machita K."/>
            <person name="Maehara T."/>
            <person name="Masukawa M."/>
            <person name="Mizubayashi T."/>
            <person name="Mukai Y."/>
            <person name="Nagasaki H."/>
            <person name="Nagata Y."/>
            <person name="Naito S."/>
            <person name="Nakashima M."/>
            <person name="Nakama Y."/>
            <person name="Nakamichi Y."/>
            <person name="Nakamura M."/>
            <person name="Meguro A."/>
            <person name="Negishi M."/>
            <person name="Ohta I."/>
            <person name="Ohta T."/>
            <person name="Okamoto M."/>
            <person name="Ono N."/>
            <person name="Saji S."/>
            <person name="Sakaguchi M."/>
            <person name="Sakai K."/>
            <person name="Shibata M."/>
            <person name="Shimokawa T."/>
            <person name="Song J."/>
            <person name="Takazaki Y."/>
            <person name="Terasawa K."/>
            <person name="Tsugane M."/>
            <person name="Tsuji K."/>
            <person name="Ueda S."/>
            <person name="Waki K."/>
            <person name="Yamagata H."/>
            <person name="Yamamoto M."/>
            <person name="Yamamoto S."/>
            <person name="Yamane H."/>
            <person name="Yoshiki S."/>
            <person name="Yoshihara R."/>
            <person name="Yukawa K."/>
            <person name="Zhong H."/>
            <person name="Yano M."/>
            <person name="Yuan Q."/>
            <person name="Ouyang S."/>
            <person name="Liu J."/>
            <person name="Jones K.M."/>
            <person name="Gansberger K."/>
            <person name="Moffat K."/>
            <person name="Hill J."/>
            <person name="Bera J."/>
            <person name="Fadrosh D."/>
            <person name="Jin S."/>
            <person name="Johri S."/>
            <person name="Kim M."/>
            <person name="Overton L."/>
            <person name="Reardon M."/>
            <person name="Tsitrin T."/>
            <person name="Vuong H."/>
            <person name="Weaver B."/>
            <person name="Ciecko A."/>
            <person name="Tallon L."/>
            <person name="Jackson J."/>
            <person name="Pai G."/>
            <person name="Aken S.V."/>
            <person name="Utterback T."/>
            <person name="Reidmuller S."/>
            <person name="Feldblyum T."/>
            <person name="Hsiao J."/>
            <person name="Zismann V."/>
            <person name="Iobst S."/>
            <person name="de Vazeille A.R."/>
            <person name="Buell C.R."/>
            <person name="Ying K."/>
            <person name="Li Y."/>
            <person name="Lu T."/>
            <person name="Huang Y."/>
            <person name="Zhao Q."/>
            <person name="Feng Q."/>
            <person name="Zhang L."/>
            <person name="Zhu J."/>
            <person name="Weng Q."/>
            <person name="Mu J."/>
            <person name="Lu Y."/>
            <person name="Fan D."/>
            <person name="Liu Y."/>
            <person name="Guan J."/>
            <person name="Zhang Y."/>
            <person name="Yu S."/>
            <person name="Liu X."/>
            <person name="Zhang Y."/>
            <person name="Hong G."/>
            <person name="Han B."/>
            <person name="Choisne N."/>
            <person name="Demange N."/>
            <person name="Orjeda G."/>
            <person name="Samain S."/>
            <person name="Cattolico L."/>
            <person name="Pelletier E."/>
            <person name="Couloux A."/>
            <person name="Segurens B."/>
            <person name="Wincker P."/>
            <person name="D'Hont A."/>
            <person name="Scarpelli C."/>
            <person name="Weissenbach J."/>
            <person name="Salanoubat M."/>
            <person name="Quetier F."/>
            <person name="Yu Y."/>
            <person name="Kim H.R."/>
            <person name="Rambo T."/>
            <person name="Currie J."/>
            <person name="Collura K."/>
            <person name="Luo M."/>
            <person name="Yang T."/>
            <person name="Ammiraju J.S.S."/>
            <person name="Engler F."/>
            <person name="Soderlund C."/>
            <person name="Wing R.A."/>
            <person name="Palmer L.E."/>
            <person name="de la Bastide M."/>
            <person name="Spiegel L."/>
            <person name="Nascimento L."/>
            <person name="Zutavern T."/>
            <person name="O'Shaughnessy A."/>
            <person name="Dike S."/>
            <person name="Dedhia N."/>
            <person name="Preston R."/>
            <person name="Balija V."/>
            <person name="McCombie W.R."/>
            <person name="Chow T."/>
            <person name="Chen H."/>
            <person name="Chung M."/>
            <person name="Chen C."/>
            <person name="Shaw J."/>
            <person name="Wu H."/>
            <person name="Hsiao K."/>
            <person name="Chao Y."/>
            <person name="Chu M."/>
            <person name="Cheng C."/>
            <person name="Hour A."/>
            <person name="Lee P."/>
            <person name="Lin S."/>
            <person name="Lin Y."/>
            <person name="Liou J."/>
            <person name="Liu S."/>
            <person name="Hsing Y."/>
            <person name="Raghuvanshi S."/>
            <person name="Mohanty A."/>
            <person name="Bharti A.K."/>
            <person name="Gaur A."/>
            <person name="Gupta V."/>
            <person name="Kumar D."/>
            <person name="Ravi V."/>
            <person name="Vij S."/>
            <person name="Kapur A."/>
            <person name="Khurana P."/>
            <person name="Khurana P."/>
            <person name="Khurana J.P."/>
            <person name="Tyagi A.K."/>
            <person name="Gaikwad K."/>
            <person name="Singh A."/>
            <person name="Dalal V."/>
            <person name="Srivastava S."/>
            <person name="Dixit A."/>
            <person name="Pal A.K."/>
            <person name="Ghazi I.A."/>
            <person name="Yadav M."/>
            <person name="Pandit A."/>
            <person name="Bhargava A."/>
            <person name="Sureshbabu K."/>
            <person name="Batra K."/>
            <person name="Sharma T.R."/>
            <person name="Mohapatra T."/>
            <person name="Singh N.K."/>
            <person name="Messing J."/>
            <person name="Nelson A.B."/>
            <person name="Fuks G."/>
            <person name="Kavchok S."/>
            <person name="Keizer G."/>
            <person name="Linton E."/>
            <person name="Llaca V."/>
            <person name="Song R."/>
            <person name="Tanyolac B."/>
            <person name="Young S."/>
            <person name="Ho-Il K."/>
            <person name="Hahn J.H."/>
            <person name="Sangsakoo G."/>
            <person name="Vanavichit A."/>
            <person name="de Mattos Luiz.A.T."/>
            <person name="Zimmer P.D."/>
            <person name="Malone G."/>
            <person name="Dellagostin O."/>
            <person name="de Oliveira A.C."/>
            <person name="Bevan M."/>
            <person name="Bancroft I."/>
            <person name="Minx P."/>
            <person name="Cordum H."/>
            <person name="Wilson R."/>
            <person name="Cheng Z."/>
            <person name="Jin W."/>
            <person name="Jiang J."/>
            <person name="Leong S.A."/>
            <person name="Iwama H."/>
            <person name="Gojobori T."/>
            <person name="Itoh T."/>
            <person name="Niimura Y."/>
            <person name="Fujii Y."/>
            <person name="Habara T."/>
            <person name="Sakai H."/>
            <person name="Sato Y."/>
            <person name="Wilson G."/>
            <person name="Kumar K."/>
            <person name="McCouch S."/>
            <person name="Juretic N."/>
            <person name="Hoen D."/>
            <person name="Wright S."/>
            <person name="Bruskiewich R."/>
            <person name="Bureau T."/>
            <person name="Miyao A."/>
            <person name="Hirochika H."/>
            <person name="Nishikawa T."/>
            <person name="Kadowaki K."/>
            <person name="Sugiura M."/>
            <person name="Burr B."/>
            <person name="Sasaki T."/>
        </authorList>
    </citation>
    <scope>NUCLEOTIDE SEQUENCE [LARGE SCALE GENOMIC DNA]</scope>
    <source>
        <strain evidence="4">cv. Nipponbare</strain>
    </source>
</reference>
<dbReference type="GO" id="GO:0032259">
    <property type="term" value="P:methylation"/>
    <property type="evidence" value="ECO:0007669"/>
    <property type="project" value="UniProtKB-KW"/>
</dbReference>
<evidence type="ECO:0000313" key="4">
    <source>
        <dbReference type="Proteomes" id="UP000000763"/>
    </source>
</evidence>
<dbReference type="PANTHER" id="PTHR13370:SF3">
    <property type="entry name" value="TRNA (GUANINE(10)-N2)-METHYLTRANSFERASE HOMOLOG"/>
    <property type="match status" value="1"/>
</dbReference>
<reference evidence="4" key="2">
    <citation type="journal article" date="2008" name="Nucleic Acids Res.">
        <title>The rice annotation project database (RAP-DB): 2008 update.</title>
        <authorList>
            <consortium name="The rice annotation project (RAP)"/>
        </authorList>
    </citation>
    <scope>GENOME REANNOTATION</scope>
    <source>
        <strain evidence="4">cv. Nipponbare</strain>
    </source>
</reference>
<keyword evidence="1" id="KW-0489">Methyltransferase</keyword>
<dbReference type="GO" id="GO:0008168">
    <property type="term" value="F:methyltransferase activity"/>
    <property type="evidence" value="ECO:0007669"/>
    <property type="project" value="UniProtKB-KW"/>
</dbReference>
<name>Q0E0E5_ORYSJ</name>
<gene>
    <name evidence="3" type="ordered locus">Os02g0556400</name>
</gene>
<evidence type="ECO:0000256" key="1">
    <source>
        <dbReference type="ARBA" id="ARBA00022603"/>
    </source>
</evidence>
<dbReference type="Proteomes" id="UP000000763">
    <property type="component" value="Chromosome 2"/>
</dbReference>
<protein>
    <submittedName>
        <fullName evidence="3">Os02g0556400 protein</fullName>
    </submittedName>
</protein>
<keyword evidence="2" id="KW-0808">Transferase</keyword>
<dbReference type="EMBL" id="AP008208">
    <property type="protein sequence ID" value="BAF09043.2"/>
    <property type="molecule type" value="Genomic_DNA"/>
</dbReference>